<evidence type="ECO:0000256" key="2">
    <source>
        <dbReference type="ARBA" id="ARBA00023125"/>
    </source>
</evidence>
<dbReference type="STRING" id="683260.SAMN05421874_12146"/>
<dbReference type="RefSeq" id="WP_245740584.1">
    <property type="nucleotide sequence ID" value="NZ_FNFB01000021.1"/>
</dbReference>
<evidence type="ECO:0000256" key="1">
    <source>
        <dbReference type="ARBA" id="ARBA00023015"/>
    </source>
</evidence>
<proteinExistence type="predicted"/>
<accession>A0A1G9JXP2</accession>
<dbReference type="AlphaFoldDB" id="A0A1G9JXP2"/>
<dbReference type="EMBL" id="FNFB01000021">
    <property type="protein sequence ID" value="SDL41986.1"/>
    <property type="molecule type" value="Genomic_DNA"/>
</dbReference>
<name>A0A1G9JXP2_9ACTN</name>
<dbReference type="InterPro" id="IPR009057">
    <property type="entry name" value="Homeodomain-like_sf"/>
</dbReference>
<keyword evidence="7" id="KW-1185">Reference proteome</keyword>
<evidence type="ECO:0000256" key="4">
    <source>
        <dbReference type="PROSITE-ProRule" id="PRU00335"/>
    </source>
</evidence>
<dbReference type="GO" id="GO:0003700">
    <property type="term" value="F:DNA-binding transcription factor activity"/>
    <property type="evidence" value="ECO:0007669"/>
    <property type="project" value="TreeGrafter"/>
</dbReference>
<dbReference type="SUPFAM" id="SSF46689">
    <property type="entry name" value="Homeodomain-like"/>
    <property type="match status" value="1"/>
</dbReference>
<feature type="DNA-binding region" description="H-T-H motif" evidence="4">
    <location>
        <begin position="39"/>
        <end position="58"/>
    </location>
</feature>
<dbReference type="SUPFAM" id="SSF48498">
    <property type="entry name" value="Tetracyclin repressor-like, C-terminal domain"/>
    <property type="match status" value="1"/>
</dbReference>
<keyword evidence="2 4" id="KW-0238">DNA-binding</keyword>
<dbReference type="PROSITE" id="PS50977">
    <property type="entry name" value="HTH_TETR_2"/>
    <property type="match status" value="1"/>
</dbReference>
<dbReference type="InterPro" id="IPR036271">
    <property type="entry name" value="Tet_transcr_reg_TetR-rel_C_sf"/>
</dbReference>
<evidence type="ECO:0000313" key="6">
    <source>
        <dbReference type="EMBL" id="SDL41986.1"/>
    </source>
</evidence>
<gene>
    <name evidence="6" type="ORF">SAMN05421874_12146</name>
</gene>
<dbReference type="Gene3D" id="1.10.357.10">
    <property type="entry name" value="Tetracycline Repressor, domain 2"/>
    <property type="match status" value="1"/>
</dbReference>
<dbReference type="Pfam" id="PF00440">
    <property type="entry name" value="TetR_N"/>
    <property type="match status" value="1"/>
</dbReference>
<dbReference type="PANTHER" id="PTHR30055:SF234">
    <property type="entry name" value="HTH-TYPE TRANSCRIPTIONAL REGULATOR BETI"/>
    <property type="match status" value="1"/>
</dbReference>
<dbReference type="PANTHER" id="PTHR30055">
    <property type="entry name" value="HTH-TYPE TRANSCRIPTIONAL REGULATOR RUTR"/>
    <property type="match status" value="1"/>
</dbReference>
<evidence type="ECO:0000256" key="3">
    <source>
        <dbReference type="ARBA" id="ARBA00023163"/>
    </source>
</evidence>
<dbReference type="InterPro" id="IPR050109">
    <property type="entry name" value="HTH-type_TetR-like_transc_reg"/>
</dbReference>
<feature type="domain" description="HTH tetR-type" evidence="5">
    <location>
        <begin position="16"/>
        <end position="76"/>
    </location>
</feature>
<dbReference type="GO" id="GO:0000976">
    <property type="term" value="F:transcription cis-regulatory region binding"/>
    <property type="evidence" value="ECO:0007669"/>
    <property type="project" value="TreeGrafter"/>
</dbReference>
<keyword evidence="1" id="KW-0805">Transcription regulation</keyword>
<evidence type="ECO:0000313" key="7">
    <source>
        <dbReference type="Proteomes" id="UP000198683"/>
    </source>
</evidence>
<dbReference type="Pfam" id="PF14246">
    <property type="entry name" value="TetR_C_7"/>
    <property type="match status" value="1"/>
</dbReference>
<evidence type="ECO:0000259" key="5">
    <source>
        <dbReference type="PROSITE" id="PS50977"/>
    </source>
</evidence>
<reference evidence="6 7" key="1">
    <citation type="submission" date="2016-10" db="EMBL/GenBank/DDBJ databases">
        <authorList>
            <person name="de Groot N.N."/>
        </authorList>
    </citation>
    <scope>NUCLEOTIDE SEQUENCE [LARGE SCALE GENOMIC DNA]</scope>
    <source>
        <strain evidence="6 7">CGMCC 4.5681</strain>
    </source>
</reference>
<dbReference type="Proteomes" id="UP000198683">
    <property type="component" value="Unassembled WGS sequence"/>
</dbReference>
<protein>
    <submittedName>
        <fullName evidence="6">DNA-binding transcriptional regulator, AcrR family</fullName>
    </submittedName>
</protein>
<keyword evidence="3" id="KW-0804">Transcription</keyword>
<dbReference type="PRINTS" id="PR00455">
    <property type="entry name" value="HTHTETR"/>
</dbReference>
<dbReference type="InterPro" id="IPR001647">
    <property type="entry name" value="HTH_TetR"/>
</dbReference>
<dbReference type="InterPro" id="IPR039536">
    <property type="entry name" value="TetR_C_Proteobacteria"/>
</dbReference>
<organism evidence="6 7">
    <name type="scientific">Nonomuraea maritima</name>
    <dbReference type="NCBI Taxonomy" id="683260"/>
    <lineage>
        <taxon>Bacteria</taxon>
        <taxon>Bacillati</taxon>
        <taxon>Actinomycetota</taxon>
        <taxon>Actinomycetes</taxon>
        <taxon>Streptosporangiales</taxon>
        <taxon>Streptosporangiaceae</taxon>
        <taxon>Nonomuraea</taxon>
    </lineage>
</organism>
<dbReference type="Gene3D" id="1.10.10.60">
    <property type="entry name" value="Homeodomain-like"/>
    <property type="match status" value="1"/>
</dbReference>
<sequence length="208" mass="22208">MQPGQQDEGSGSFIEAARREQIVAAAIAVIAAEGFTRASFVRIAKRASISPGLITYHFRTKDALIRAVLDRIAARLDAAMQGSPEPVMSYTDALRRIVTGHVLHCVRHPDEMEARREIITSATSPAVRRRIAEHGESGRAELAGFLAEAQRAGEFRAFDPDAFAGALLAAMQAVPKELGRRPAGSGEAYARELADLFETAATGSPPGG</sequence>